<reference evidence="16 17" key="1">
    <citation type="submission" date="2024-09" db="EMBL/GenBank/DDBJ databases">
        <title>Chromosome-scale assembly of Riccia fluitans.</title>
        <authorList>
            <person name="Paukszto L."/>
            <person name="Sawicki J."/>
            <person name="Karawczyk K."/>
            <person name="Piernik-Szablinska J."/>
            <person name="Szczecinska M."/>
            <person name="Mazdziarz M."/>
        </authorList>
    </citation>
    <scope>NUCLEOTIDE SEQUENCE [LARGE SCALE GENOMIC DNA]</scope>
    <source>
        <strain evidence="16">Rf_01</strain>
        <tissue evidence="16">Aerial parts of the thallus</tissue>
    </source>
</reference>
<dbReference type="Proteomes" id="UP001605036">
    <property type="component" value="Unassembled WGS sequence"/>
</dbReference>
<dbReference type="GO" id="GO:0016020">
    <property type="term" value="C:membrane"/>
    <property type="evidence" value="ECO:0007669"/>
    <property type="project" value="UniProtKB-SubCell"/>
</dbReference>
<comment type="subcellular location">
    <subcellularLocation>
        <location evidence="1">Membrane</location>
        <topology evidence="1">Single-pass membrane protein</topology>
    </subcellularLocation>
</comment>
<evidence type="ECO:0000259" key="14">
    <source>
        <dbReference type="PROSITE" id="PS50004"/>
    </source>
</evidence>
<comment type="caution">
    <text evidence="16">The sequence shown here is derived from an EMBL/GenBank/DDBJ whole genome shotgun (WGS) entry which is preliminary data.</text>
</comment>
<protein>
    <recommendedName>
        <fullName evidence="18">Synaptotagmin-2</fullName>
    </recommendedName>
</protein>
<keyword evidence="7" id="KW-0106">Calcium</keyword>
<keyword evidence="5" id="KW-0479">Metal-binding</keyword>
<dbReference type="Pfam" id="PF17047">
    <property type="entry name" value="SMP_LBD"/>
    <property type="match status" value="1"/>
</dbReference>
<dbReference type="AlphaFoldDB" id="A0ABD1ZFY4"/>
<dbReference type="SMART" id="SM00239">
    <property type="entry name" value="C2"/>
    <property type="match status" value="2"/>
</dbReference>
<evidence type="ECO:0000313" key="16">
    <source>
        <dbReference type="EMBL" id="KAL2650353.1"/>
    </source>
</evidence>
<evidence type="ECO:0000256" key="3">
    <source>
        <dbReference type="ARBA" id="ARBA00022448"/>
    </source>
</evidence>
<accession>A0ABD1ZFY4</accession>
<feature type="domain" description="C2" evidence="14">
    <location>
        <begin position="421"/>
        <end position="541"/>
    </location>
</feature>
<evidence type="ECO:0000256" key="1">
    <source>
        <dbReference type="ARBA" id="ARBA00004167"/>
    </source>
</evidence>
<dbReference type="InterPro" id="IPR000008">
    <property type="entry name" value="C2_dom"/>
</dbReference>
<feature type="compositionally biased region" description="Acidic residues" evidence="12">
    <location>
        <begin position="416"/>
        <end position="431"/>
    </location>
</feature>
<dbReference type="InterPro" id="IPR031468">
    <property type="entry name" value="SMP_LBD"/>
</dbReference>
<keyword evidence="11 13" id="KW-0472">Membrane</keyword>
<evidence type="ECO:0000256" key="6">
    <source>
        <dbReference type="ARBA" id="ARBA00022737"/>
    </source>
</evidence>
<dbReference type="Gene3D" id="2.60.40.150">
    <property type="entry name" value="C2 domain"/>
    <property type="match status" value="2"/>
</dbReference>
<keyword evidence="9" id="KW-0445">Lipid transport</keyword>
<dbReference type="EMBL" id="JBHFFA010000001">
    <property type="protein sequence ID" value="KAL2650353.1"/>
    <property type="molecule type" value="Genomic_DNA"/>
</dbReference>
<organism evidence="16 17">
    <name type="scientific">Riccia fluitans</name>
    <dbReference type="NCBI Taxonomy" id="41844"/>
    <lineage>
        <taxon>Eukaryota</taxon>
        <taxon>Viridiplantae</taxon>
        <taxon>Streptophyta</taxon>
        <taxon>Embryophyta</taxon>
        <taxon>Marchantiophyta</taxon>
        <taxon>Marchantiopsida</taxon>
        <taxon>Marchantiidae</taxon>
        <taxon>Marchantiales</taxon>
        <taxon>Ricciaceae</taxon>
        <taxon>Riccia</taxon>
    </lineage>
</organism>
<dbReference type="SUPFAM" id="SSF49562">
    <property type="entry name" value="C2 domain (Calcium/lipid-binding domain, CaLB)"/>
    <property type="match status" value="2"/>
</dbReference>
<dbReference type="GO" id="GO:0046872">
    <property type="term" value="F:metal ion binding"/>
    <property type="evidence" value="ECO:0007669"/>
    <property type="project" value="UniProtKB-KW"/>
</dbReference>
<keyword evidence="3" id="KW-0813">Transport</keyword>
<keyword evidence="17" id="KW-1185">Reference proteome</keyword>
<dbReference type="PRINTS" id="PR00360">
    <property type="entry name" value="C2DOMAIN"/>
</dbReference>
<evidence type="ECO:0000313" key="17">
    <source>
        <dbReference type="Proteomes" id="UP001605036"/>
    </source>
</evidence>
<proteinExistence type="inferred from homology"/>
<gene>
    <name evidence="16" type="ORF">R1flu_018481</name>
</gene>
<dbReference type="GO" id="GO:0006869">
    <property type="term" value="P:lipid transport"/>
    <property type="evidence" value="ECO:0007669"/>
    <property type="project" value="UniProtKB-KW"/>
</dbReference>
<dbReference type="PANTHER" id="PTHR10774:SF188">
    <property type="entry name" value="SYNAPTOTAGMIN-2"/>
    <property type="match status" value="1"/>
</dbReference>
<evidence type="ECO:0000256" key="13">
    <source>
        <dbReference type="SAM" id="Phobius"/>
    </source>
</evidence>
<keyword evidence="10" id="KW-0446">Lipid-binding</keyword>
<dbReference type="InterPro" id="IPR045050">
    <property type="entry name" value="Synaptotagmin_plant"/>
</dbReference>
<evidence type="ECO:0000256" key="2">
    <source>
        <dbReference type="ARBA" id="ARBA00006996"/>
    </source>
</evidence>
<feature type="domain" description="C2" evidence="14">
    <location>
        <begin position="262"/>
        <end position="383"/>
    </location>
</feature>
<evidence type="ECO:0000256" key="5">
    <source>
        <dbReference type="ARBA" id="ARBA00022723"/>
    </source>
</evidence>
<evidence type="ECO:0000256" key="7">
    <source>
        <dbReference type="ARBA" id="ARBA00022837"/>
    </source>
</evidence>
<dbReference type="Pfam" id="PF00168">
    <property type="entry name" value="C2"/>
    <property type="match status" value="2"/>
</dbReference>
<dbReference type="CDD" id="cd21677">
    <property type="entry name" value="SMP_SYT"/>
    <property type="match status" value="1"/>
</dbReference>
<comment type="similarity">
    <text evidence="2">Belongs to the synaptotagmin family.</text>
</comment>
<dbReference type="GO" id="GO:0008289">
    <property type="term" value="F:lipid binding"/>
    <property type="evidence" value="ECO:0007669"/>
    <property type="project" value="UniProtKB-KW"/>
</dbReference>
<feature type="domain" description="SMP-LTD" evidence="15">
    <location>
        <begin position="89"/>
        <end position="271"/>
    </location>
</feature>
<evidence type="ECO:0000256" key="12">
    <source>
        <dbReference type="SAM" id="MobiDB-lite"/>
    </source>
</evidence>
<evidence type="ECO:0000256" key="4">
    <source>
        <dbReference type="ARBA" id="ARBA00022692"/>
    </source>
</evidence>
<keyword evidence="4 13" id="KW-0812">Transmembrane</keyword>
<dbReference type="GO" id="GO:0005737">
    <property type="term" value="C:cytoplasm"/>
    <property type="evidence" value="ECO:0007669"/>
    <property type="project" value="UniProtKB-ARBA"/>
</dbReference>
<keyword evidence="8 13" id="KW-1133">Transmembrane helix</keyword>
<evidence type="ECO:0000256" key="9">
    <source>
        <dbReference type="ARBA" id="ARBA00023055"/>
    </source>
</evidence>
<feature type="transmembrane region" description="Helical" evidence="13">
    <location>
        <begin position="25"/>
        <end position="52"/>
    </location>
</feature>
<dbReference type="CDD" id="cd00030">
    <property type="entry name" value="C2"/>
    <property type="match status" value="1"/>
</dbReference>
<evidence type="ECO:0000259" key="15">
    <source>
        <dbReference type="PROSITE" id="PS51847"/>
    </source>
</evidence>
<evidence type="ECO:0000256" key="10">
    <source>
        <dbReference type="ARBA" id="ARBA00023121"/>
    </source>
</evidence>
<name>A0ABD1ZFY4_9MARC</name>
<dbReference type="InterPro" id="IPR035892">
    <property type="entry name" value="C2_domain_sf"/>
</dbReference>
<dbReference type="FunFam" id="2.60.40.150:FF:000102">
    <property type="entry name" value="Synaptotagmin-2 isoform A"/>
    <property type="match status" value="1"/>
</dbReference>
<evidence type="ECO:0008006" key="18">
    <source>
        <dbReference type="Google" id="ProtNLM"/>
    </source>
</evidence>
<dbReference type="InterPro" id="IPR039010">
    <property type="entry name" value="Synaptotagmin_SMP"/>
</dbReference>
<evidence type="ECO:0000256" key="11">
    <source>
        <dbReference type="ARBA" id="ARBA00023136"/>
    </source>
</evidence>
<evidence type="ECO:0000256" key="8">
    <source>
        <dbReference type="ARBA" id="ARBA00022989"/>
    </source>
</evidence>
<dbReference type="GO" id="GO:0012505">
    <property type="term" value="C:endomembrane system"/>
    <property type="evidence" value="ECO:0007669"/>
    <property type="project" value="UniProtKB-ARBA"/>
</dbReference>
<feature type="region of interest" description="Disordered" evidence="12">
    <location>
        <begin position="413"/>
        <end position="439"/>
    </location>
</feature>
<dbReference type="PANTHER" id="PTHR10774">
    <property type="entry name" value="EXTENDED SYNAPTOTAGMIN-RELATED"/>
    <property type="match status" value="1"/>
</dbReference>
<sequence length="560" mass="63699">MSSSFRGVSAGCFGKLFILRNGMGIVSTVLGLVGFGWGIGIGVIAGYFMFIYSQPVDVKDPLVRPLSELDEKTLRGLLPEIPHWVKNPDYDRVDWLNKFIRDLWPFLDKAICKIIREQAKPYIEEYGPKFKLESIEFEQLTLGTLPPTFVGIKVYDTQEKEMIIEPSFKFAGNPNIIVAVKAFGIRATVQLIDVQVFATARVTLRPLIDTFPCFSKIVVSLMEKPHVDFGLKLLGGDVMAIPGVYRLVQDIIKEQVANMYLWPKTLEINVVDEASAAKPVGLLNVKVVKAKDLKKKDFMGKSDPYVKLHLGEGHHFAKVTRTMKNNLNPEWNESFKLIVHDPQTQNLELHVYDWEKVGSHEKIGMQVIPLKDLVPEETVTKTLDLVKNMDPNDAANQKPRGSLTVELNYKPFKEEEMNDIEEGDEDAEEEKAPEGTPAGGGLLVAIIHEAEEVEGKHHTNPYARVIFRGEEKRTKHVKKNRNPVWDQRMEWVLEEPPVNERMRVEVISKHMGLTYHMKEQLGYVDITLSDVVNNKRINEKYQLIDSMNGKIQIELQWKAS</sequence>
<dbReference type="PROSITE" id="PS51847">
    <property type="entry name" value="SMP"/>
    <property type="match status" value="1"/>
</dbReference>
<keyword evidence="6" id="KW-0677">Repeat</keyword>
<dbReference type="PROSITE" id="PS50004">
    <property type="entry name" value="C2"/>
    <property type="match status" value="2"/>
</dbReference>